<dbReference type="EMBL" id="MN740430">
    <property type="protein sequence ID" value="QHU05995.1"/>
    <property type="molecule type" value="Genomic_DNA"/>
</dbReference>
<organism evidence="1">
    <name type="scientific">viral metagenome</name>
    <dbReference type="NCBI Taxonomy" id="1070528"/>
    <lineage>
        <taxon>unclassified sequences</taxon>
        <taxon>metagenomes</taxon>
        <taxon>organismal metagenomes</taxon>
    </lineage>
</organism>
<protein>
    <submittedName>
        <fullName evidence="1">Uncharacterized protein</fullName>
    </submittedName>
</protein>
<proteinExistence type="predicted"/>
<sequence>MSRINVHEILSEDIKDLKTCINSIRESFGKIDNLYVSVGGKHNEQYITFNNPFSIKTKIFRTNSDYQLVPNFLQFNPLNKKTLIIAIDNFSNEETRRINKQILERNIDENMHAILFNKICTKSFLETFAEYFIVLCEENDIEPSDAMICNYVRFANNPNPIELIAEQIIPETLQNSLNNSSNTKYCECFYQWFGYRYYIYNFIFKYKKHYTYDIFNYARILEQFIENNDERLLKRGFVEFLDNICDIMSLYKKIELNDYV</sequence>
<name>A0A6C0JJM2_9ZZZZ</name>
<accession>A0A6C0JJM2</accession>
<evidence type="ECO:0000313" key="1">
    <source>
        <dbReference type="EMBL" id="QHU05995.1"/>
    </source>
</evidence>
<reference evidence="1" key="1">
    <citation type="journal article" date="2020" name="Nature">
        <title>Giant virus diversity and host interactions through global metagenomics.</title>
        <authorList>
            <person name="Schulz F."/>
            <person name="Roux S."/>
            <person name="Paez-Espino D."/>
            <person name="Jungbluth S."/>
            <person name="Walsh D.A."/>
            <person name="Denef V.J."/>
            <person name="McMahon K.D."/>
            <person name="Konstantinidis K.T."/>
            <person name="Eloe-Fadrosh E.A."/>
            <person name="Kyrpides N.C."/>
            <person name="Woyke T."/>
        </authorList>
    </citation>
    <scope>NUCLEOTIDE SEQUENCE</scope>
    <source>
        <strain evidence="1">GVMAG-M-3300027747-57</strain>
    </source>
</reference>
<dbReference type="AlphaFoldDB" id="A0A6C0JJM2"/>